<evidence type="ECO:0000313" key="7">
    <source>
        <dbReference type="Proteomes" id="UP001061298"/>
    </source>
</evidence>
<feature type="domain" description="HTH araC/xylS-type" evidence="5">
    <location>
        <begin position="214"/>
        <end position="315"/>
    </location>
</feature>
<dbReference type="InterPro" id="IPR035418">
    <property type="entry name" value="AraC-bd_2"/>
</dbReference>
<keyword evidence="3" id="KW-0804">Transcription</keyword>
<dbReference type="Gene3D" id="1.10.10.60">
    <property type="entry name" value="Homeodomain-like"/>
    <property type="match status" value="1"/>
</dbReference>
<dbReference type="Pfam" id="PF12833">
    <property type="entry name" value="HTH_18"/>
    <property type="match status" value="1"/>
</dbReference>
<dbReference type="PROSITE" id="PS01124">
    <property type="entry name" value="HTH_ARAC_FAMILY_2"/>
    <property type="match status" value="1"/>
</dbReference>
<evidence type="ECO:0000256" key="4">
    <source>
        <dbReference type="SAM" id="MobiDB-lite"/>
    </source>
</evidence>
<feature type="region of interest" description="Disordered" evidence="4">
    <location>
        <begin position="318"/>
        <end position="351"/>
    </location>
</feature>
<keyword evidence="2" id="KW-0238">DNA-binding</keyword>
<evidence type="ECO:0000256" key="1">
    <source>
        <dbReference type="ARBA" id="ARBA00023015"/>
    </source>
</evidence>
<keyword evidence="7" id="KW-1185">Reference proteome</keyword>
<feature type="compositionally biased region" description="Low complexity" evidence="4">
    <location>
        <begin position="318"/>
        <end position="329"/>
    </location>
</feature>
<evidence type="ECO:0000259" key="5">
    <source>
        <dbReference type="PROSITE" id="PS01124"/>
    </source>
</evidence>
<evidence type="ECO:0000256" key="2">
    <source>
        <dbReference type="ARBA" id="ARBA00023125"/>
    </source>
</evidence>
<protein>
    <submittedName>
        <fullName evidence="6">Helix-turn-helix domain-containing protein</fullName>
    </submittedName>
</protein>
<dbReference type="Pfam" id="PF14525">
    <property type="entry name" value="AraC_binding_2"/>
    <property type="match status" value="1"/>
</dbReference>
<reference evidence="6" key="1">
    <citation type="submission" date="2022-10" db="EMBL/GenBank/DDBJ databases">
        <authorList>
            <person name="Mo P."/>
        </authorList>
    </citation>
    <scope>NUCLEOTIDE SEQUENCE</scope>
    <source>
        <strain evidence="6">HUAS 13-4</strain>
    </source>
</reference>
<dbReference type="Proteomes" id="UP001061298">
    <property type="component" value="Chromosome"/>
</dbReference>
<organism evidence="6 7">
    <name type="scientific">Streptomyces cynarae</name>
    <dbReference type="NCBI Taxonomy" id="2981134"/>
    <lineage>
        <taxon>Bacteria</taxon>
        <taxon>Bacillati</taxon>
        <taxon>Actinomycetota</taxon>
        <taxon>Actinomycetes</taxon>
        <taxon>Kitasatosporales</taxon>
        <taxon>Streptomycetaceae</taxon>
        <taxon>Streptomyces</taxon>
    </lineage>
</organism>
<feature type="compositionally biased region" description="Low complexity" evidence="4">
    <location>
        <begin position="339"/>
        <end position="351"/>
    </location>
</feature>
<dbReference type="InterPro" id="IPR018060">
    <property type="entry name" value="HTH_AraC"/>
</dbReference>
<proteinExistence type="predicted"/>
<evidence type="ECO:0000256" key="3">
    <source>
        <dbReference type="ARBA" id="ARBA00023163"/>
    </source>
</evidence>
<name>A0ABY6EB26_9ACTN</name>
<gene>
    <name evidence="6" type="ORF">N8I84_38130</name>
</gene>
<dbReference type="SUPFAM" id="SSF46689">
    <property type="entry name" value="Homeodomain-like"/>
    <property type="match status" value="1"/>
</dbReference>
<sequence length="351" mass="37722">MSALPGTPASPGTGTSTDVGAAVSRWLAPVLEHTRQDAPASGSVTLHHFGYVRLVACEAVELRLSRGPRSIAQDASEAVALLVARNGTVRLAQDGRGAHVESGQLALIDLRRPFSVEHRDHARMLFFRVPVHALHIPSALLRSVTARALTPKGGVAALLPLVLRHLEESAARTPPAVAEGFGGIVTELVAALVDELTEEAEAETPRTGRHELVVTIRRYIDRHLDDPELSAERIAGAHLISVRYLHRLFEGEGVTVGRLILRRRVEECARELARRGRVSPSISVVAARWGFRNAAHFSRAFKAVHGHSPQQWRRLAGTSAADTTATADGDAARECGPDRAIAAPARSSRAS</sequence>
<dbReference type="PANTHER" id="PTHR46796">
    <property type="entry name" value="HTH-TYPE TRANSCRIPTIONAL ACTIVATOR RHAS-RELATED"/>
    <property type="match status" value="1"/>
</dbReference>
<dbReference type="PANTHER" id="PTHR46796:SF6">
    <property type="entry name" value="ARAC SUBFAMILY"/>
    <property type="match status" value="1"/>
</dbReference>
<dbReference type="InterPro" id="IPR009057">
    <property type="entry name" value="Homeodomain-like_sf"/>
</dbReference>
<dbReference type="EMBL" id="CP106793">
    <property type="protein sequence ID" value="UXY23874.1"/>
    <property type="molecule type" value="Genomic_DNA"/>
</dbReference>
<dbReference type="RefSeq" id="WP_263234093.1">
    <property type="nucleotide sequence ID" value="NZ_CP106793.1"/>
</dbReference>
<dbReference type="SMART" id="SM00342">
    <property type="entry name" value="HTH_ARAC"/>
    <property type="match status" value="1"/>
</dbReference>
<accession>A0ABY6EB26</accession>
<evidence type="ECO:0000313" key="6">
    <source>
        <dbReference type="EMBL" id="UXY23874.1"/>
    </source>
</evidence>
<dbReference type="InterPro" id="IPR050204">
    <property type="entry name" value="AraC_XylS_family_regulators"/>
</dbReference>
<keyword evidence="1" id="KW-0805">Transcription regulation</keyword>